<dbReference type="Pfam" id="PF09838">
    <property type="entry name" value="DUF2065"/>
    <property type="match status" value="1"/>
</dbReference>
<dbReference type="EMBL" id="CP002056">
    <property type="protein sequence ID" value="ADI29331.1"/>
    <property type="molecule type" value="Genomic_DNA"/>
</dbReference>
<keyword evidence="1" id="KW-0472">Membrane</keyword>
<gene>
    <name evidence="2" type="ordered locus">M301_0947</name>
</gene>
<keyword evidence="1" id="KW-1133">Transmembrane helix</keyword>
<reference evidence="3" key="1">
    <citation type="submission" date="2010-05" db="EMBL/GenBank/DDBJ databases">
        <title>Complete sequence of Methylotenera sp. 301.</title>
        <authorList>
            <person name="Lucas S."/>
            <person name="Copeland A."/>
            <person name="Lapidus A."/>
            <person name="Cheng J.-F."/>
            <person name="Bruce D."/>
            <person name="Goodwin L."/>
            <person name="Pitluck S."/>
            <person name="Clum A."/>
            <person name="Land M."/>
            <person name="Hauser L."/>
            <person name="Kyrpides N."/>
            <person name="Ivanova N."/>
            <person name="Chistoservova L."/>
            <person name="Kalyuzhnaya M."/>
            <person name="Woyke T."/>
        </authorList>
    </citation>
    <scope>NUCLEOTIDE SEQUENCE [LARGE SCALE GENOMIC DNA]</scope>
    <source>
        <strain evidence="3">301</strain>
    </source>
</reference>
<dbReference type="Proteomes" id="UP000000383">
    <property type="component" value="Chromosome"/>
</dbReference>
<feature type="transmembrane region" description="Helical" evidence="1">
    <location>
        <begin position="6"/>
        <end position="23"/>
    </location>
</feature>
<protein>
    <recommendedName>
        <fullName evidence="4">DUF2065 domain-containing protein</fullName>
    </recommendedName>
</protein>
<evidence type="ECO:0000313" key="3">
    <source>
        <dbReference type="Proteomes" id="UP000000383"/>
    </source>
</evidence>
<dbReference type="OrthoDB" id="9182237at2"/>
<reference evidence="2 3" key="2">
    <citation type="journal article" date="2011" name="J. Bacteriol.">
        <title>Genomes of three methylotrophs from a single niche uncover genetic and metabolic divergence of Methylophilaceae.</title>
        <authorList>
            <person name="Lapidus A."/>
            <person name="Clum A."/>
            <person name="Labutti K."/>
            <person name="Kaluzhnaya M.G."/>
            <person name="Lim S."/>
            <person name="Beck D.A."/>
            <person name="Glavina Del Rio T."/>
            <person name="Nolan M."/>
            <person name="Mavromatis K."/>
            <person name="Huntemann M."/>
            <person name="Lucas S."/>
            <person name="Lidstrom M.E."/>
            <person name="Ivanova N."/>
            <person name="Chistoserdova L."/>
        </authorList>
    </citation>
    <scope>NUCLEOTIDE SEQUENCE [LARGE SCALE GENOMIC DNA]</scope>
    <source>
        <strain evidence="2 3">301</strain>
    </source>
</reference>
<dbReference type="AlphaFoldDB" id="D7DPW0"/>
<dbReference type="InterPro" id="IPR019201">
    <property type="entry name" value="DUF2065"/>
</dbReference>
<evidence type="ECO:0008006" key="4">
    <source>
        <dbReference type="Google" id="ProtNLM"/>
    </source>
</evidence>
<sequence length="61" mass="6813">MGNTLLMALGLMLILEGLLPLLLPQAWRDTFKRMIELKDGQLRFVGLMSVIGGLILFLLSK</sequence>
<keyword evidence="1" id="KW-0812">Transmembrane</keyword>
<dbReference type="eggNOG" id="COG3242">
    <property type="taxonomic scope" value="Bacteria"/>
</dbReference>
<dbReference type="PANTHER" id="PTHR38602">
    <property type="entry name" value="INNER MEMBRANE PROTEIN-RELATED"/>
    <property type="match status" value="1"/>
</dbReference>
<keyword evidence="3" id="KW-1185">Reference proteome</keyword>
<evidence type="ECO:0000313" key="2">
    <source>
        <dbReference type="EMBL" id="ADI29331.1"/>
    </source>
</evidence>
<feature type="transmembrane region" description="Helical" evidence="1">
    <location>
        <begin position="44"/>
        <end position="60"/>
    </location>
</feature>
<dbReference type="KEGG" id="meh:M301_0947"/>
<proteinExistence type="predicted"/>
<dbReference type="STRING" id="666681.M301_0947"/>
<dbReference type="PANTHER" id="PTHR38602:SF1">
    <property type="entry name" value="INNER MEMBRANE PROTEIN"/>
    <property type="match status" value="1"/>
</dbReference>
<accession>D7DPW0</accession>
<evidence type="ECO:0000256" key="1">
    <source>
        <dbReference type="SAM" id="Phobius"/>
    </source>
</evidence>
<name>D7DPW0_METV0</name>
<dbReference type="RefSeq" id="WP_013147647.1">
    <property type="nucleotide sequence ID" value="NC_014207.1"/>
</dbReference>
<dbReference type="HOGENOM" id="CLU_179416_1_2_4"/>
<organism evidence="2 3">
    <name type="scientific">Methylotenera versatilis (strain 301)</name>
    <dbReference type="NCBI Taxonomy" id="666681"/>
    <lineage>
        <taxon>Bacteria</taxon>
        <taxon>Pseudomonadati</taxon>
        <taxon>Pseudomonadota</taxon>
        <taxon>Betaproteobacteria</taxon>
        <taxon>Nitrosomonadales</taxon>
        <taxon>Methylophilaceae</taxon>
        <taxon>Methylotenera</taxon>
    </lineage>
</organism>